<dbReference type="AlphaFoldDB" id="A0A9D9HRE1"/>
<reference evidence="7" key="2">
    <citation type="journal article" date="2021" name="PeerJ">
        <title>Extensive microbial diversity within the chicken gut microbiome revealed by metagenomics and culture.</title>
        <authorList>
            <person name="Gilroy R."/>
            <person name="Ravi A."/>
            <person name="Getino M."/>
            <person name="Pursley I."/>
            <person name="Horton D.L."/>
            <person name="Alikhan N.F."/>
            <person name="Baker D."/>
            <person name="Gharbi K."/>
            <person name="Hall N."/>
            <person name="Watson M."/>
            <person name="Adriaenssens E.M."/>
            <person name="Foster-Nyarko E."/>
            <person name="Jarju S."/>
            <person name="Secka A."/>
            <person name="Antonio M."/>
            <person name="Oren A."/>
            <person name="Chaudhuri R.R."/>
            <person name="La Ragione R."/>
            <person name="Hildebrand F."/>
            <person name="Pallen M.J."/>
        </authorList>
    </citation>
    <scope>NUCLEOTIDE SEQUENCE</scope>
    <source>
        <strain evidence="7">G3-3990</strain>
    </source>
</reference>
<dbReference type="InterPro" id="IPR007197">
    <property type="entry name" value="rSAM"/>
</dbReference>
<feature type="domain" description="Radical SAM core" evidence="6">
    <location>
        <begin position="1"/>
        <end position="232"/>
    </location>
</feature>
<evidence type="ECO:0000313" key="7">
    <source>
        <dbReference type="EMBL" id="MBO8458894.1"/>
    </source>
</evidence>
<dbReference type="PANTHER" id="PTHR11228">
    <property type="entry name" value="RADICAL SAM DOMAIN PROTEIN"/>
    <property type="match status" value="1"/>
</dbReference>
<dbReference type="InterPro" id="IPR013785">
    <property type="entry name" value="Aldolase_TIM"/>
</dbReference>
<evidence type="ECO:0000259" key="6">
    <source>
        <dbReference type="PROSITE" id="PS51918"/>
    </source>
</evidence>
<dbReference type="Gene3D" id="3.20.20.70">
    <property type="entry name" value="Aldolase class I"/>
    <property type="match status" value="1"/>
</dbReference>
<gene>
    <name evidence="7" type="ORF">IAA73_00950</name>
</gene>
<dbReference type="SFLD" id="SFLDS00029">
    <property type="entry name" value="Radical_SAM"/>
    <property type="match status" value="1"/>
</dbReference>
<dbReference type="SUPFAM" id="SSF102114">
    <property type="entry name" value="Radical SAM enzymes"/>
    <property type="match status" value="1"/>
</dbReference>
<accession>A0A9D9HRE1</accession>
<dbReference type="InterPro" id="IPR058240">
    <property type="entry name" value="rSAM_sf"/>
</dbReference>
<keyword evidence="4" id="KW-0408">Iron</keyword>
<protein>
    <submittedName>
        <fullName evidence="7">Radical SAM protein</fullName>
    </submittedName>
</protein>
<keyword evidence="3" id="KW-0479">Metal-binding</keyword>
<evidence type="ECO:0000256" key="1">
    <source>
        <dbReference type="ARBA" id="ARBA00001966"/>
    </source>
</evidence>
<keyword evidence="2" id="KW-0949">S-adenosyl-L-methionine</keyword>
<organism evidence="7 8">
    <name type="scientific">Candidatus Gallipaludibacter merdavium</name>
    <dbReference type="NCBI Taxonomy" id="2840839"/>
    <lineage>
        <taxon>Bacteria</taxon>
        <taxon>Pseudomonadati</taxon>
        <taxon>Bacteroidota</taxon>
        <taxon>Bacteroidia</taxon>
        <taxon>Bacteroidales</taxon>
        <taxon>Candidatus Gallipaludibacter</taxon>
    </lineage>
</organism>
<dbReference type="Pfam" id="PF04055">
    <property type="entry name" value="Radical_SAM"/>
    <property type="match status" value="1"/>
</dbReference>
<name>A0A9D9HRE1_9BACT</name>
<dbReference type="GO" id="GO:0003824">
    <property type="term" value="F:catalytic activity"/>
    <property type="evidence" value="ECO:0007669"/>
    <property type="project" value="InterPro"/>
</dbReference>
<proteinExistence type="predicted"/>
<dbReference type="SFLD" id="SFLDG01067">
    <property type="entry name" value="SPASM/twitch_domain_containing"/>
    <property type="match status" value="1"/>
</dbReference>
<comment type="cofactor">
    <cofactor evidence="1">
        <name>[4Fe-4S] cluster</name>
        <dbReference type="ChEBI" id="CHEBI:49883"/>
    </cofactor>
</comment>
<evidence type="ECO:0000256" key="2">
    <source>
        <dbReference type="ARBA" id="ARBA00022691"/>
    </source>
</evidence>
<evidence type="ECO:0000313" key="8">
    <source>
        <dbReference type="Proteomes" id="UP000823641"/>
    </source>
</evidence>
<evidence type="ECO:0000256" key="4">
    <source>
        <dbReference type="ARBA" id="ARBA00023004"/>
    </source>
</evidence>
<dbReference type="InterPro" id="IPR050377">
    <property type="entry name" value="Radical_SAM_PqqE_MftC-like"/>
</dbReference>
<dbReference type="CDD" id="cd01335">
    <property type="entry name" value="Radical_SAM"/>
    <property type="match status" value="1"/>
</dbReference>
<dbReference type="PROSITE" id="PS51918">
    <property type="entry name" value="RADICAL_SAM"/>
    <property type="match status" value="1"/>
</dbReference>
<dbReference type="GO" id="GO:0051536">
    <property type="term" value="F:iron-sulfur cluster binding"/>
    <property type="evidence" value="ECO:0007669"/>
    <property type="project" value="UniProtKB-KW"/>
</dbReference>
<evidence type="ECO:0000256" key="5">
    <source>
        <dbReference type="ARBA" id="ARBA00023014"/>
    </source>
</evidence>
<dbReference type="GO" id="GO:0046872">
    <property type="term" value="F:metal ion binding"/>
    <property type="evidence" value="ECO:0007669"/>
    <property type="project" value="UniProtKB-KW"/>
</dbReference>
<comment type="caution">
    <text evidence="7">The sequence shown here is derived from an EMBL/GenBank/DDBJ whole genome shotgun (WGS) entry which is preliminary data.</text>
</comment>
<dbReference type="Proteomes" id="UP000823641">
    <property type="component" value="Unassembled WGS sequence"/>
</dbReference>
<dbReference type="EMBL" id="JADIMG010000004">
    <property type="protein sequence ID" value="MBO8458894.1"/>
    <property type="molecule type" value="Genomic_DNA"/>
</dbReference>
<reference evidence="7" key="1">
    <citation type="submission" date="2020-10" db="EMBL/GenBank/DDBJ databases">
        <authorList>
            <person name="Gilroy R."/>
        </authorList>
    </citation>
    <scope>NUCLEOTIDE SEQUENCE</scope>
    <source>
        <strain evidence="7">G3-3990</strain>
    </source>
</reference>
<evidence type="ECO:0000256" key="3">
    <source>
        <dbReference type="ARBA" id="ARBA00022723"/>
    </source>
</evidence>
<dbReference type="PANTHER" id="PTHR11228:SF7">
    <property type="entry name" value="PQQA PEPTIDE CYCLASE"/>
    <property type="match status" value="1"/>
</dbReference>
<keyword evidence="5" id="KW-0411">Iron-sulfur</keyword>
<sequence>MKTLFVSPSYICNEKCVFCPCYKEAKRYAPIPEVLLKSCIEEAFQKNRIEMVLISGGEPTLYKELPEIMKYIREMGLKIGILSNSLRFADEFFINSFINSVGGDFELTTAFHSHIAKEHDAITGIKGSFEKSLKGINNLIKANVHVTLKHVINALSYKKLPEFAQWVYLTFPDSVPWVICNMDLCGEALNNKSLTAVSFDESKPYLEKTLDIVTENHAKERHRNVSVFNTPLCCIDPYYWKFLQKYESEESMSALLLPSADKNIAPAIKYNLKGDGGANFIPCLECKVKSFCPGTWRQTAGHFGNKIFNPII</sequence>